<evidence type="ECO:0000256" key="1">
    <source>
        <dbReference type="SAM" id="MobiDB-lite"/>
    </source>
</evidence>
<dbReference type="Proteomes" id="UP000042738">
    <property type="component" value="Chromosome"/>
</dbReference>
<reference evidence="2 3" key="1">
    <citation type="journal article" date="2014" name="Genome Announc.">
        <title>Whole-Genome Sequence of Serratia symbiotica Strain CWBI-2.3T, a Free-Living Symbiont of the Black Bean Aphid Aphis fabae.</title>
        <authorList>
            <person name="Foray V."/>
            <person name="Grigorescu A.S."/>
            <person name="Sabri A."/>
            <person name="Haubruge E."/>
            <person name="Lognay G."/>
            <person name="Francis F."/>
            <person name="Fauconnier M.L."/>
            <person name="Hance T."/>
            <person name="Thonart P."/>
        </authorList>
    </citation>
    <scope>NUCLEOTIDE SEQUENCE [LARGE SCALE GENOMIC DNA]</scope>
    <source>
        <strain evidence="2">CWBI-2.3</strain>
    </source>
</reference>
<proteinExistence type="predicted"/>
<protein>
    <submittedName>
        <fullName evidence="2">Uncharacterized protein</fullName>
    </submittedName>
</protein>
<dbReference type="EMBL" id="CP050855">
    <property type="protein sequence ID" value="QLH62280.1"/>
    <property type="molecule type" value="Genomic_DNA"/>
</dbReference>
<dbReference type="AlphaFoldDB" id="A0A068Z421"/>
<evidence type="ECO:0000313" key="3">
    <source>
        <dbReference type="Proteomes" id="UP000042738"/>
    </source>
</evidence>
<evidence type="ECO:0000313" key="2">
    <source>
        <dbReference type="EMBL" id="QLH62280.1"/>
    </source>
</evidence>
<name>A0A068Z421_9GAMM</name>
<dbReference type="GeneID" id="93735693"/>
<organism evidence="2 3">
    <name type="scientific">Serratia symbiotica</name>
    <dbReference type="NCBI Taxonomy" id="138074"/>
    <lineage>
        <taxon>Bacteria</taxon>
        <taxon>Pseudomonadati</taxon>
        <taxon>Pseudomonadota</taxon>
        <taxon>Gammaproteobacteria</taxon>
        <taxon>Enterobacterales</taxon>
        <taxon>Yersiniaceae</taxon>
        <taxon>Serratia</taxon>
    </lineage>
</organism>
<feature type="compositionally biased region" description="Polar residues" evidence="1">
    <location>
        <begin position="93"/>
        <end position="105"/>
    </location>
</feature>
<dbReference type="RefSeq" id="WP_152609013.1">
    <property type="nucleotide sequence ID" value="NZ_CP050855.1"/>
</dbReference>
<accession>A0A068Z421</accession>
<gene>
    <name evidence="2" type="ORF">SYMBAF_04060</name>
</gene>
<feature type="region of interest" description="Disordered" evidence="1">
    <location>
        <begin position="77"/>
        <end position="105"/>
    </location>
</feature>
<sequence>MSDETVETVEIAGIKMSKEAAYRCMDSVEPAVTDVVKHLVKSGVEKPVVIEAAKTTAEAVVAGMIFMVCGPGQPIHSKPSPCLTPEGKFDMPSQAQEPEQYIHQQ</sequence>